<sequence length="138" mass="15298">MSLVEAVWPKIVPRQPGTVPTYKFSNINLFGMDITVFVAFVLRRPILFAAKEKTPDSAFPFDKDSEEENEGLKTARLTSNENENIALPGQSLLLRLAYTSSCFLQTSLDTSLPCILLSPRPSCSFDQSKVPLIAECDP</sequence>
<reference evidence="2" key="1">
    <citation type="submission" date="2020-11" db="EMBL/GenBank/DDBJ databases">
        <authorList>
            <consortium name="DOE Joint Genome Institute"/>
            <person name="Ahrendt S."/>
            <person name="Riley R."/>
            <person name="Andreopoulos W."/>
            <person name="Labutti K."/>
            <person name="Pangilinan J."/>
            <person name="Ruiz-Duenas F.J."/>
            <person name="Barrasa J.M."/>
            <person name="Sanchez-Garcia M."/>
            <person name="Camarero S."/>
            <person name="Miyauchi S."/>
            <person name="Serrano A."/>
            <person name="Linde D."/>
            <person name="Babiker R."/>
            <person name="Drula E."/>
            <person name="Ayuso-Fernandez I."/>
            <person name="Pacheco R."/>
            <person name="Padilla G."/>
            <person name="Ferreira P."/>
            <person name="Barriuso J."/>
            <person name="Kellner H."/>
            <person name="Castanera R."/>
            <person name="Alfaro M."/>
            <person name="Ramirez L."/>
            <person name="Pisabarro A.G."/>
            <person name="Kuo A."/>
            <person name="Tritt A."/>
            <person name="Lipzen A."/>
            <person name="He G."/>
            <person name="Yan M."/>
            <person name="Ng V."/>
            <person name="Cullen D."/>
            <person name="Martin F."/>
            <person name="Rosso M.-N."/>
            <person name="Henrissat B."/>
            <person name="Hibbett D."/>
            <person name="Martinez A.T."/>
            <person name="Grigoriev I.V."/>
        </authorList>
    </citation>
    <scope>NUCLEOTIDE SEQUENCE</scope>
    <source>
        <strain evidence="2">ATCC 90797</strain>
    </source>
</reference>
<proteinExistence type="predicted"/>
<dbReference type="AlphaFoldDB" id="A0A9P5ZSE7"/>
<keyword evidence="3" id="KW-1185">Reference proteome</keyword>
<evidence type="ECO:0000256" key="1">
    <source>
        <dbReference type="SAM" id="MobiDB-lite"/>
    </source>
</evidence>
<evidence type="ECO:0000313" key="2">
    <source>
        <dbReference type="EMBL" id="KAF9493587.1"/>
    </source>
</evidence>
<dbReference type="EMBL" id="MU154583">
    <property type="protein sequence ID" value="KAF9493587.1"/>
    <property type="molecule type" value="Genomic_DNA"/>
</dbReference>
<evidence type="ECO:0000313" key="3">
    <source>
        <dbReference type="Proteomes" id="UP000807025"/>
    </source>
</evidence>
<organism evidence="2 3">
    <name type="scientific">Pleurotus eryngii</name>
    <name type="common">Boletus of the steppes</name>
    <dbReference type="NCBI Taxonomy" id="5323"/>
    <lineage>
        <taxon>Eukaryota</taxon>
        <taxon>Fungi</taxon>
        <taxon>Dikarya</taxon>
        <taxon>Basidiomycota</taxon>
        <taxon>Agaricomycotina</taxon>
        <taxon>Agaricomycetes</taxon>
        <taxon>Agaricomycetidae</taxon>
        <taxon>Agaricales</taxon>
        <taxon>Pleurotineae</taxon>
        <taxon>Pleurotaceae</taxon>
        <taxon>Pleurotus</taxon>
    </lineage>
</organism>
<dbReference type="Proteomes" id="UP000807025">
    <property type="component" value="Unassembled WGS sequence"/>
</dbReference>
<comment type="caution">
    <text evidence="2">The sequence shown here is derived from an EMBL/GenBank/DDBJ whole genome shotgun (WGS) entry which is preliminary data.</text>
</comment>
<accession>A0A9P5ZSE7</accession>
<gene>
    <name evidence="2" type="ORF">BDN71DRAFT_1450058</name>
</gene>
<feature type="region of interest" description="Disordered" evidence="1">
    <location>
        <begin position="56"/>
        <end position="80"/>
    </location>
</feature>
<protein>
    <submittedName>
        <fullName evidence="2">Uncharacterized protein</fullName>
    </submittedName>
</protein>
<name>A0A9P5ZSE7_PLEER</name>